<reference evidence="3" key="1">
    <citation type="submission" date="2020-10" db="EMBL/GenBank/DDBJ databases">
        <authorList>
            <person name="Han B."/>
            <person name="Lu T."/>
            <person name="Zhao Q."/>
            <person name="Huang X."/>
            <person name="Zhao Y."/>
        </authorList>
    </citation>
    <scope>NUCLEOTIDE SEQUENCE</scope>
</reference>
<accession>A0A811S4Z2</accession>
<dbReference type="Proteomes" id="UP000604825">
    <property type="component" value="Unassembled WGS sequence"/>
</dbReference>
<dbReference type="InterPro" id="IPR056594">
    <property type="entry name" value="AT5G49610-like_b-prop"/>
</dbReference>
<keyword evidence="4" id="KW-1185">Reference proteome</keyword>
<evidence type="ECO:0000256" key="1">
    <source>
        <dbReference type="SAM" id="MobiDB-lite"/>
    </source>
</evidence>
<dbReference type="AlphaFoldDB" id="A0A811S4Z2"/>
<comment type="caution">
    <text evidence="3">The sequence shown here is derived from an EMBL/GenBank/DDBJ whole genome shotgun (WGS) entry which is preliminary data.</text>
</comment>
<proteinExistence type="predicted"/>
<feature type="compositionally biased region" description="Basic and acidic residues" evidence="1">
    <location>
        <begin position="128"/>
        <end position="137"/>
    </location>
</feature>
<gene>
    <name evidence="3" type="ORF">NCGR_LOCUS60151</name>
</gene>
<organism evidence="3 4">
    <name type="scientific">Miscanthus lutarioriparius</name>
    <dbReference type="NCBI Taxonomy" id="422564"/>
    <lineage>
        <taxon>Eukaryota</taxon>
        <taxon>Viridiplantae</taxon>
        <taxon>Streptophyta</taxon>
        <taxon>Embryophyta</taxon>
        <taxon>Tracheophyta</taxon>
        <taxon>Spermatophyta</taxon>
        <taxon>Magnoliopsida</taxon>
        <taxon>Liliopsida</taxon>
        <taxon>Poales</taxon>
        <taxon>Poaceae</taxon>
        <taxon>PACMAD clade</taxon>
        <taxon>Panicoideae</taxon>
        <taxon>Andropogonodae</taxon>
        <taxon>Andropogoneae</taxon>
        <taxon>Saccharinae</taxon>
        <taxon>Miscanthus</taxon>
    </lineage>
</organism>
<sequence length="552" mass="61222">MATPEEQYGQILALLGQNSKGIEEWHSSMVEMRALRTDINTWKPIVDSRVTDLEHTVMDLGECMEQALGTLLPQAQPVDSSTATLSGYVTIAQPPPTTAPGDLSASASLKVPGSAHLEPTPPRASSGSKDHGEENHHRGTGFGVVYTTTPIPAPVTALNWNSAIFNFPKFDSSNPKLWIRNSETFFYVYSVPENLWVKLATMNFSGSASLWVQTVPGFARNHSWKDLCSAICNVGAWSEPISTQHLDYSLVDLEERSVLVGNAFYFGIRFANITLKYNLESREMSWIQLPFECSNWRCHVLTTTEEGVLGLVSVVNSKLSMWLRKDAPEVDAGWTKSRVIDLKTLLPLDGVFTSPHVFGFTDGLGIVFMMVGSILYTIDLKTYKVELYQDTGIGYVVPYMSFYTPGHDNLGSAKKNWKLLVQVRDQVRVAQPKKDHHSLRIRRPRIDALMDAFTASRSGPTTAGSKSSQAPYRKHRWSLDASLACLTILIQVLLDSQGKGSLDSAVLLVRLFRYSESVPGCSNVQSVSSVNSGVDCWQFNSRVVRWDCEIVV</sequence>
<protein>
    <recommendedName>
        <fullName evidence="2">F-box protein AT5G49610-like beta-propeller domain-containing protein</fullName>
    </recommendedName>
</protein>
<dbReference type="PANTHER" id="PTHR33186">
    <property type="entry name" value="OS10G0136150 PROTEIN-RELATED"/>
    <property type="match status" value="1"/>
</dbReference>
<feature type="domain" description="F-box protein AT5G49610-like beta-propeller" evidence="2">
    <location>
        <begin position="235"/>
        <end position="405"/>
    </location>
</feature>
<name>A0A811S4Z2_9POAL</name>
<evidence type="ECO:0000313" key="4">
    <source>
        <dbReference type="Proteomes" id="UP000604825"/>
    </source>
</evidence>
<dbReference type="Pfam" id="PF23635">
    <property type="entry name" value="Beta-prop_AT5G49610-like"/>
    <property type="match status" value="1"/>
</dbReference>
<evidence type="ECO:0000313" key="3">
    <source>
        <dbReference type="EMBL" id="CAD6336053.1"/>
    </source>
</evidence>
<dbReference type="PANTHER" id="PTHR33186:SF22">
    <property type="entry name" value="F-BOX DOMAIN-CONTAINING PROTEIN"/>
    <property type="match status" value="1"/>
</dbReference>
<dbReference type="EMBL" id="CAJGYO010000018">
    <property type="protein sequence ID" value="CAD6336053.1"/>
    <property type="molecule type" value="Genomic_DNA"/>
</dbReference>
<feature type="region of interest" description="Disordered" evidence="1">
    <location>
        <begin position="112"/>
        <end position="138"/>
    </location>
</feature>
<evidence type="ECO:0000259" key="2">
    <source>
        <dbReference type="Pfam" id="PF23635"/>
    </source>
</evidence>